<sequence length="219" mass="22611">MVAFTPLALAAALATTASAHFGLEYPVWRSPTLGTGHNYSQWTYPCAGVPADLPNGNRTDWPLKGGSVVLDLHHPWTYVFINLGLGANVSNFNYTLTPEFWNATGNGTLCVPELLLPTELNVTDGTQGSIQVVTLGDSGSALYNCADITFRGSAKALEGDACKTTEGLKYAPVKAAAASSGNATTGDAPKNAGSTVSGSLVTLSLVAGLAVLFTFGIAL</sequence>
<evidence type="ECO:0000313" key="12">
    <source>
        <dbReference type="Proteomes" id="UP001172155"/>
    </source>
</evidence>
<dbReference type="GO" id="GO:0005886">
    <property type="term" value="C:plasma membrane"/>
    <property type="evidence" value="ECO:0007669"/>
    <property type="project" value="UniProtKB-SubCell"/>
</dbReference>
<protein>
    <recommendedName>
        <fullName evidence="10">Copper acquisition factor BIM1-like domain-containing protein</fullName>
    </recommendedName>
</protein>
<keyword evidence="2" id="KW-1003">Cell membrane</keyword>
<evidence type="ECO:0000313" key="11">
    <source>
        <dbReference type="EMBL" id="KAK0745607.1"/>
    </source>
</evidence>
<keyword evidence="8" id="KW-1133">Transmembrane helix</keyword>
<keyword evidence="8" id="KW-0812">Transmembrane</keyword>
<name>A0AA40K4R4_9PEZI</name>
<dbReference type="GO" id="GO:0098552">
    <property type="term" value="C:side of membrane"/>
    <property type="evidence" value="ECO:0007669"/>
    <property type="project" value="UniProtKB-KW"/>
</dbReference>
<dbReference type="Proteomes" id="UP001172155">
    <property type="component" value="Unassembled WGS sequence"/>
</dbReference>
<dbReference type="InterPro" id="IPR046530">
    <property type="entry name" value="BIM1-like_dom"/>
</dbReference>
<feature type="transmembrane region" description="Helical" evidence="8">
    <location>
        <begin position="200"/>
        <end position="218"/>
    </location>
</feature>
<gene>
    <name evidence="11" type="ORF">B0T18DRAFT_325021</name>
</gene>
<reference evidence="11" key="1">
    <citation type="submission" date="2023-06" db="EMBL/GenBank/DDBJ databases">
        <title>Genome-scale phylogeny and comparative genomics of the fungal order Sordariales.</title>
        <authorList>
            <consortium name="Lawrence Berkeley National Laboratory"/>
            <person name="Hensen N."/>
            <person name="Bonometti L."/>
            <person name="Westerberg I."/>
            <person name="Brannstrom I.O."/>
            <person name="Guillou S."/>
            <person name="Cros-Aarteil S."/>
            <person name="Calhoun S."/>
            <person name="Haridas S."/>
            <person name="Kuo A."/>
            <person name="Mondo S."/>
            <person name="Pangilinan J."/>
            <person name="Riley R."/>
            <person name="LaButti K."/>
            <person name="Andreopoulos B."/>
            <person name="Lipzen A."/>
            <person name="Chen C."/>
            <person name="Yanf M."/>
            <person name="Daum C."/>
            <person name="Ng V."/>
            <person name="Clum A."/>
            <person name="Steindorff A."/>
            <person name="Ohm R."/>
            <person name="Martin F."/>
            <person name="Silar P."/>
            <person name="Natvig D."/>
            <person name="Lalanne C."/>
            <person name="Gautier V."/>
            <person name="Ament-velasquez S.L."/>
            <person name="Kruys A."/>
            <person name="Hutchinson M.I."/>
            <person name="Powell A.J."/>
            <person name="Barry K."/>
            <person name="Miller A.N."/>
            <person name="Grigoriev I.V."/>
            <person name="Debuchy R."/>
            <person name="Gladieux P."/>
            <person name="Thoren M.H."/>
            <person name="Johannesson H."/>
        </authorList>
    </citation>
    <scope>NUCLEOTIDE SEQUENCE</scope>
    <source>
        <strain evidence="11">SMH3187-1</strain>
    </source>
</reference>
<evidence type="ECO:0000256" key="5">
    <source>
        <dbReference type="ARBA" id="ARBA00023136"/>
    </source>
</evidence>
<evidence type="ECO:0000256" key="7">
    <source>
        <dbReference type="ARBA" id="ARBA00023288"/>
    </source>
</evidence>
<evidence type="ECO:0000256" key="1">
    <source>
        <dbReference type="ARBA" id="ARBA00004609"/>
    </source>
</evidence>
<evidence type="ECO:0000256" key="6">
    <source>
        <dbReference type="ARBA" id="ARBA00023180"/>
    </source>
</evidence>
<evidence type="ECO:0000256" key="8">
    <source>
        <dbReference type="SAM" id="Phobius"/>
    </source>
</evidence>
<dbReference type="CDD" id="cd21176">
    <property type="entry name" value="LPMO_auxiliary-like"/>
    <property type="match status" value="1"/>
</dbReference>
<proteinExistence type="predicted"/>
<dbReference type="AlphaFoldDB" id="A0AA40K4R4"/>
<evidence type="ECO:0000256" key="4">
    <source>
        <dbReference type="ARBA" id="ARBA00022729"/>
    </source>
</evidence>
<comment type="subcellular location">
    <subcellularLocation>
        <location evidence="1">Cell membrane</location>
        <topology evidence="1">Lipid-anchor</topology>
        <topology evidence="1">GPI-anchor</topology>
    </subcellularLocation>
</comment>
<comment type="caution">
    <text evidence="11">The sequence shown here is derived from an EMBL/GenBank/DDBJ whole genome shotgun (WGS) entry which is preliminary data.</text>
</comment>
<dbReference type="Pfam" id="PF20238">
    <property type="entry name" value="BIM1-like_dom"/>
    <property type="match status" value="1"/>
</dbReference>
<dbReference type="EMBL" id="JAUKUD010000004">
    <property type="protein sequence ID" value="KAK0745607.1"/>
    <property type="molecule type" value="Genomic_DNA"/>
</dbReference>
<feature type="chain" id="PRO_5041439233" description="Copper acquisition factor BIM1-like domain-containing protein" evidence="9">
    <location>
        <begin position="20"/>
        <end position="219"/>
    </location>
</feature>
<feature type="signal peptide" evidence="9">
    <location>
        <begin position="1"/>
        <end position="19"/>
    </location>
</feature>
<keyword evidence="5 8" id="KW-0472">Membrane</keyword>
<keyword evidence="3" id="KW-0336">GPI-anchor</keyword>
<dbReference type="InterPro" id="IPR046936">
    <property type="entry name" value="BIM1-like"/>
</dbReference>
<organism evidence="11 12">
    <name type="scientific">Schizothecium vesticola</name>
    <dbReference type="NCBI Taxonomy" id="314040"/>
    <lineage>
        <taxon>Eukaryota</taxon>
        <taxon>Fungi</taxon>
        <taxon>Dikarya</taxon>
        <taxon>Ascomycota</taxon>
        <taxon>Pezizomycotina</taxon>
        <taxon>Sordariomycetes</taxon>
        <taxon>Sordariomycetidae</taxon>
        <taxon>Sordariales</taxon>
        <taxon>Schizotheciaceae</taxon>
        <taxon>Schizothecium</taxon>
    </lineage>
</organism>
<evidence type="ECO:0000256" key="2">
    <source>
        <dbReference type="ARBA" id="ARBA00022475"/>
    </source>
</evidence>
<dbReference type="PANTHER" id="PTHR34992:SF2">
    <property type="entry name" value="COPPER ACQUISITION FACTOR BIM1-LIKE DOMAIN-CONTAINING PROTEIN"/>
    <property type="match status" value="1"/>
</dbReference>
<accession>A0AA40K4R4</accession>
<evidence type="ECO:0000256" key="9">
    <source>
        <dbReference type="SAM" id="SignalP"/>
    </source>
</evidence>
<keyword evidence="12" id="KW-1185">Reference proteome</keyword>
<evidence type="ECO:0000259" key="10">
    <source>
        <dbReference type="Pfam" id="PF20238"/>
    </source>
</evidence>
<keyword evidence="7" id="KW-0449">Lipoprotein</keyword>
<evidence type="ECO:0000256" key="3">
    <source>
        <dbReference type="ARBA" id="ARBA00022622"/>
    </source>
</evidence>
<dbReference type="PANTHER" id="PTHR34992">
    <property type="entry name" value="HYPHAL ANASTAMOSIS-7 PROTEIN"/>
    <property type="match status" value="1"/>
</dbReference>
<keyword evidence="6" id="KW-0325">Glycoprotein</keyword>
<feature type="domain" description="Copper acquisition factor BIM1-like" evidence="10">
    <location>
        <begin position="18"/>
        <end position="166"/>
    </location>
</feature>
<keyword evidence="4 9" id="KW-0732">Signal</keyword>